<dbReference type="GeneID" id="28816237"/>
<protein>
    <submittedName>
        <fullName evidence="1">Uncharacterized protein</fullName>
    </submittedName>
</protein>
<organism evidence="1 2">
    <name type="scientific">Mollisia scopiformis</name>
    <name type="common">Conifer needle endophyte fungus</name>
    <name type="synonym">Phialocephala scopiformis</name>
    <dbReference type="NCBI Taxonomy" id="149040"/>
    <lineage>
        <taxon>Eukaryota</taxon>
        <taxon>Fungi</taxon>
        <taxon>Dikarya</taxon>
        <taxon>Ascomycota</taxon>
        <taxon>Pezizomycotina</taxon>
        <taxon>Leotiomycetes</taxon>
        <taxon>Helotiales</taxon>
        <taxon>Mollisiaceae</taxon>
        <taxon>Mollisia</taxon>
    </lineage>
</organism>
<dbReference type="RefSeq" id="XP_018063860.1">
    <property type="nucleotide sequence ID" value="XM_018206511.1"/>
</dbReference>
<gene>
    <name evidence="1" type="ORF">LY89DRAFT_289336</name>
</gene>
<evidence type="ECO:0000313" key="1">
    <source>
        <dbReference type="EMBL" id="KUJ09505.1"/>
    </source>
</evidence>
<dbReference type="EMBL" id="KQ947432">
    <property type="protein sequence ID" value="KUJ09505.1"/>
    <property type="molecule type" value="Genomic_DNA"/>
</dbReference>
<reference evidence="1 2" key="1">
    <citation type="submission" date="2015-10" db="EMBL/GenBank/DDBJ databases">
        <title>Full genome of DAOMC 229536 Phialocephala scopiformis, a fungal endophyte of spruce producing the potent anti-insectan compound rugulosin.</title>
        <authorList>
            <consortium name="DOE Joint Genome Institute"/>
            <person name="Walker A.K."/>
            <person name="Frasz S.L."/>
            <person name="Seifert K.A."/>
            <person name="Miller J.D."/>
            <person name="Mondo S.J."/>
            <person name="Labutti K."/>
            <person name="Lipzen A."/>
            <person name="Dockter R."/>
            <person name="Kennedy M."/>
            <person name="Grigoriev I.V."/>
            <person name="Spatafora J.W."/>
        </authorList>
    </citation>
    <scope>NUCLEOTIDE SEQUENCE [LARGE SCALE GENOMIC DNA]</scope>
    <source>
        <strain evidence="1 2">CBS 120377</strain>
    </source>
</reference>
<dbReference type="InParanoid" id="A0A132BAR0"/>
<dbReference type="Proteomes" id="UP000070700">
    <property type="component" value="Unassembled WGS sequence"/>
</dbReference>
<dbReference type="KEGG" id="psco:LY89DRAFT_289336"/>
<name>A0A132BAR0_MOLSC</name>
<sequence length="220" mass="24665">MEINPWCPPIWTPRLCVVRRFHHRGGLPNRSGLFNRRILLTAIFDLSRLQFPADASRLVHSLVVHWQTITSCCLCPRNCVVVLIWEKKLGDAGIMTIKSHGGPQSYGNSRERRIVRGMPKGIIPSLHCLHGLLEGFIFRVCTVCSFVRAHFLPKVRDLLQICCPRCVLELKEAARRRHTWLISLNVSSAALKCENGGFVEVGDAGDAGVYHAVFFGTLVA</sequence>
<evidence type="ECO:0000313" key="2">
    <source>
        <dbReference type="Proteomes" id="UP000070700"/>
    </source>
</evidence>
<accession>A0A132BAR0</accession>
<keyword evidence="2" id="KW-1185">Reference proteome</keyword>
<dbReference type="AlphaFoldDB" id="A0A132BAR0"/>
<proteinExistence type="predicted"/>